<keyword evidence="3" id="KW-1185">Reference proteome</keyword>
<keyword evidence="1" id="KW-0812">Transmembrane</keyword>
<gene>
    <name evidence="2" type="ORF">OP10G_0742</name>
</gene>
<dbReference type="STRING" id="661478.OP10G_0742"/>
<keyword evidence="1" id="KW-1133">Transmembrane helix</keyword>
<dbReference type="KEGG" id="fgi:OP10G_0742"/>
<organism evidence="2 3">
    <name type="scientific">Fimbriimonas ginsengisoli Gsoil 348</name>
    <dbReference type="NCBI Taxonomy" id="661478"/>
    <lineage>
        <taxon>Bacteria</taxon>
        <taxon>Bacillati</taxon>
        <taxon>Armatimonadota</taxon>
        <taxon>Fimbriimonadia</taxon>
        <taxon>Fimbriimonadales</taxon>
        <taxon>Fimbriimonadaceae</taxon>
        <taxon>Fimbriimonas</taxon>
    </lineage>
</organism>
<proteinExistence type="predicted"/>
<dbReference type="HOGENOM" id="CLU_862881_0_0_0"/>
<dbReference type="AlphaFoldDB" id="A0A068NN07"/>
<dbReference type="eggNOG" id="COG3861">
    <property type="taxonomic scope" value="Bacteria"/>
</dbReference>
<sequence length="332" mass="34478">MATNVVGLFDTHAHADYAVRQLIASGVDTQYISVVAADPGGVVRKETIDQSGNLASAGAVSGATSGLLVGGLIGLLVGATTLAAPPVGFLVAGPLAGLITGAGVGMVSGGLLGALIGLGLPEEEAHIYAESVRRGGTMVTVEVQEADRLRVEQILAMAGAVNVQERAALYRQNGFTAYDPNLPVYTPEEVAAERARLGIVPAAVPTTVVTDPGVPGSAVVSTSTVPPAGGATVVEETYVVPDSIEPEFRAHFDRTYAASGSSYDAFRPAYRFGNEMAHRAEFRGLTWETAEPQARALWERSNPGTWDRYRDAIQTGWSLGGTRVSNTGASLI</sequence>
<dbReference type="EMBL" id="CP007139">
    <property type="protein sequence ID" value="AIE84110.1"/>
    <property type="molecule type" value="Genomic_DNA"/>
</dbReference>
<dbReference type="PANTHER" id="PTHR36109">
    <property type="entry name" value="MEMBRANE PROTEIN-RELATED"/>
    <property type="match status" value="1"/>
</dbReference>
<dbReference type="RefSeq" id="WP_025227244.1">
    <property type="nucleotide sequence ID" value="NZ_CP007139.1"/>
</dbReference>
<reference evidence="2 3" key="1">
    <citation type="journal article" date="2014" name="PLoS ONE">
        <title>The first complete genome sequence of the class fimbriimonadia in the phylum armatimonadetes.</title>
        <authorList>
            <person name="Hu Z.Y."/>
            <person name="Wang Y.Z."/>
            <person name="Im W.T."/>
            <person name="Wang S.Y."/>
            <person name="Zhao G.P."/>
            <person name="Zheng H.J."/>
            <person name="Quan Z.X."/>
        </authorList>
    </citation>
    <scope>NUCLEOTIDE SEQUENCE [LARGE SCALE GENOMIC DNA]</scope>
    <source>
        <strain evidence="2">Gsoil 348</strain>
    </source>
</reference>
<keyword evidence="1" id="KW-0472">Membrane</keyword>
<name>A0A068NN07_FIMGI</name>
<feature type="transmembrane region" description="Helical" evidence="1">
    <location>
        <begin position="54"/>
        <end position="77"/>
    </location>
</feature>
<accession>A0A068NN07</accession>
<protein>
    <recommendedName>
        <fullName evidence="4">General stress protein 17M-like domain-containing protein</fullName>
    </recommendedName>
</protein>
<evidence type="ECO:0000313" key="2">
    <source>
        <dbReference type="EMBL" id="AIE84110.1"/>
    </source>
</evidence>
<evidence type="ECO:0008006" key="4">
    <source>
        <dbReference type="Google" id="ProtNLM"/>
    </source>
</evidence>
<evidence type="ECO:0000256" key="1">
    <source>
        <dbReference type="SAM" id="Phobius"/>
    </source>
</evidence>
<dbReference type="InterPro" id="IPR052948">
    <property type="entry name" value="Low_temp-induced_all0457"/>
</dbReference>
<dbReference type="PANTHER" id="PTHR36109:SF2">
    <property type="entry name" value="MEMBRANE PROTEIN"/>
    <property type="match status" value="1"/>
</dbReference>
<evidence type="ECO:0000313" key="3">
    <source>
        <dbReference type="Proteomes" id="UP000027982"/>
    </source>
</evidence>
<dbReference type="OrthoDB" id="7204249at2"/>
<feature type="transmembrane region" description="Helical" evidence="1">
    <location>
        <begin position="89"/>
        <end position="118"/>
    </location>
</feature>
<dbReference type="Proteomes" id="UP000027982">
    <property type="component" value="Chromosome"/>
</dbReference>